<feature type="transmembrane region" description="Helical" evidence="6">
    <location>
        <begin position="383"/>
        <end position="406"/>
    </location>
</feature>
<evidence type="ECO:0008006" key="9">
    <source>
        <dbReference type="Google" id="ProtNLM"/>
    </source>
</evidence>
<dbReference type="GO" id="GO:0016020">
    <property type="term" value="C:membrane"/>
    <property type="evidence" value="ECO:0007669"/>
    <property type="project" value="UniProtKB-SubCell"/>
</dbReference>
<evidence type="ECO:0000256" key="1">
    <source>
        <dbReference type="ARBA" id="ARBA00004141"/>
    </source>
</evidence>
<dbReference type="OrthoDB" id="66620at2759"/>
<comment type="subcellular location">
    <subcellularLocation>
        <location evidence="1">Membrane</location>
        <topology evidence="1">Multi-pass membrane protein</topology>
    </subcellularLocation>
</comment>
<dbReference type="VEuPathDB" id="MicrosporidiaDB:EDEG_03080"/>
<name>J9D4P0_EDHAE</name>
<dbReference type="PANTHER" id="PTHR48041">
    <property type="entry name" value="ABC TRANSPORTER G FAMILY MEMBER 28"/>
    <property type="match status" value="1"/>
</dbReference>
<dbReference type="HOGENOM" id="CLU_548629_0_0_1"/>
<dbReference type="PANTHER" id="PTHR48041:SF139">
    <property type="entry name" value="PROTEIN SCARLET"/>
    <property type="match status" value="1"/>
</dbReference>
<sequence length="497" mass="58526">MKKSNLMPIKKTRVKSLTYGYRKMVYILTAVIAEPEILFLDDPFDNLSRVDIKTLINIFKFLSKEKGTTIIFSTGSLHNGDLHNYDKFIYLDNSSTIFVGTSKELDDKLEKIGFNVPKDINGIEFLEKIVQKYSNYNEIGNQDSITERLKALYEDETKYIKADENKVIETKIIKSYTPSFFHIKALLKRRFHVVYSNTKKSIIKKLLFVVGLALIKGILIALSTFAKDKNVLDTFGRAFFTITRNDPSGVYKPIFDDRKNFSCFLDVVYTFFLFDIYNFKIFYELHETIKSEREINITDMREQKYNIISYSIYLLIYTTLSYLIDVGLTMPLHNLSSFYTYPWNLVFIHVFDIAPLFLLMSFGFILFFYRIKYCGFLLMINRCLISLGVFTTLRPLFIIGCDNLIFENFVRTLFPLISPFSFLSFHQFDIVSCSNDIIEMPGSYIVWMFIEKFKYETLIFFDCIRSHRSLYIRILPVLWFLIGLGFIIYKYNPRYKI</sequence>
<dbReference type="Gene3D" id="3.40.50.300">
    <property type="entry name" value="P-loop containing nucleotide triphosphate hydrolases"/>
    <property type="match status" value="1"/>
</dbReference>
<dbReference type="InterPro" id="IPR027417">
    <property type="entry name" value="P-loop_NTPase"/>
</dbReference>
<keyword evidence="3 6" id="KW-0812">Transmembrane</keyword>
<comment type="caution">
    <text evidence="7">The sequence shown here is derived from an EMBL/GenBank/DDBJ whole genome shotgun (WGS) entry which is preliminary data.</text>
</comment>
<evidence type="ECO:0000256" key="6">
    <source>
        <dbReference type="SAM" id="Phobius"/>
    </source>
</evidence>
<dbReference type="AlphaFoldDB" id="J9D4P0"/>
<reference evidence="7 8" key="1">
    <citation type="submission" date="2011-08" db="EMBL/GenBank/DDBJ databases">
        <authorList>
            <person name="Liu Z.J."/>
            <person name="Shi F.L."/>
            <person name="Lu J.Q."/>
            <person name="Li M."/>
            <person name="Wang Z.L."/>
        </authorList>
    </citation>
    <scope>NUCLEOTIDE SEQUENCE [LARGE SCALE GENOMIC DNA]</scope>
    <source>
        <strain evidence="7 8">USNM 41457</strain>
    </source>
</reference>
<dbReference type="STRING" id="1003232.J9D4P0"/>
<reference evidence="8" key="2">
    <citation type="submission" date="2015-07" db="EMBL/GenBank/DDBJ databases">
        <title>Contrasting host-pathogen interactions and genome evolution in two generalist and specialist microsporidian pathogens of mosquitoes.</title>
        <authorList>
            <consortium name="The Broad Institute Genomics Platform"/>
            <consortium name="The Broad Institute Genome Sequencing Center for Infectious Disease"/>
            <person name="Cuomo C.A."/>
            <person name="Sanscrainte N.D."/>
            <person name="Goldberg J.M."/>
            <person name="Heiman D."/>
            <person name="Young S."/>
            <person name="Zeng Q."/>
            <person name="Becnel J.J."/>
            <person name="Birren B.W."/>
        </authorList>
    </citation>
    <scope>NUCLEOTIDE SEQUENCE [LARGE SCALE GENOMIC DNA]</scope>
    <source>
        <strain evidence="8">USNM 41457</strain>
    </source>
</reference>
<feature type="transmembrane region" description="Helical" evidence="6">
    <location>
        <begin position="267"/>
        <end position="285"/>
    </location>
</feature>
<keyword evidence="2" id="KW-0813">Transport</keyword>
<gene>
    <name evidence="7" type="ORF">EDEG_03080</name>
</gene>
<keyword evidence="8" id="KW-1185">Reference proteome</keyword>
<evidence type="ECO:0000256" key="5">
    <source>
        <dbReference type="ARBA" id="ARBA00023136"/>
    </source>
</evidence>
<dbReference type="InParanoid" id="J9D4P0"/>
<evidence type="ECO:0000313" key="7">
    <source>
        <dbReference type="EMBL" id="EJW02514.1"/>
    </source>
</evidence>
<dbReference type="SUPFAM" id="SSF52540">
    <property type="entry name" value="P-loop containing nucleoside triphosphate hydrolases"/>
    <property type="match status" value="1"/>
</dbReference>
<keyword evidence="4 6" id="KW-1133">Transmembrane helix</keyword>
<feature type="transmembrane region" description="Helical" evidence="6">
    <location>
        <begin position="470"/>
        <end position="489"/>
    </location>
</feature>
<dbReference type="Proteomes" id="UP000003163">
    <property type="component" value="Unassembled WGS sequence"/>
</dbReference>
<keyword evidence="5 6" id="KW-0472">Membrane</keyword>
<dbReference type="GO" id="GO:0042626">
    <property type="term" value="F:ATPase-coupled transmembrane transporter activity"/>
    <property type="evidence" value="ECO:0007669"/>
    <property type="project" value="TreeGrafter"/>
</dbReference>
<dbReference type="InterPro" id="IPR050352">
    <property type="entry name" value="ABCG_transporters"/>
</dbReference>
<feature type="transmembrane region" description="Helical" evidence="6">
    <location>
        <begin position="206"/>
        <end position="226"/>
    </location>
</feature>
<dbReference type="EMBL" id="AFBI03000067">
    <property type="protein sequence ID" value="EJW02514.1"/>
    <property type="molecule type" value="Genomic_DNA"/>
</dbReference>
<evidence type="ECO:0000256" key="3">
    <source>
        <dbReference type="ARBA" id="ARBA00022692"/>
    </source>
</evidence>
<protein>
    <recommendedName>
        <fullName evidence="9">ABC transporter domain-containing protein</fullName>
    </recommendedName>
</protein>
<evidence type="ECO:0000313" key="8">
    <source>
        <dbReference type="Proteomes" id="UP000003163"/>
    </source>
</evidence>
<feature type="transmembrane region" description="Helical" evidence="6">
    <location>
        <begin position="305"/>
        <end position="324"/>
    </location>
</feature>
<feature type="transmembrane region" description="Helical" evidence="6">
    <location>
        <begin position="344"/>
        <end position="371"/>
    </location>
</feature>
<evidence type="ECO:0000256" key="2">
    <source>
        <dbReference type="ARBA" id="ARBA00022448"/>
    </source>
</evidence>
<organism evidence="7 8">
    <name type="scientific">Edhazardia aedis (strain USNM 41457)</name>
    <name type="common">Microsporidian parasite</name>
    <dbReference type="NCBI Taxonomy" id="1003232"/>
    <lineage>
        <taxon>Eukaryota</taxon>
        <taxon>Fungi</taxon>
        <taxon>Fungi incertae sedis</taxon>
        <taxon>Microsporidia</taxon>
        <taxon>Edhazardia</taxon>
    </lineage>
</organism>
<accession>J9D4P0</accession>
<evidence type="ECO:0000256" key="4">
    <source>
        <dbReference type="ARBA" id="ARBA00022989"/>
    </source>
</evidence>
<proteinExistence type="predicted"/>